<protein>
    <submittedName>
        <fullName evidence="2">Uncharacterized protein</fullName>
    </submittedName>
</protein>
<dbReference type="Pfam" id="PF00560">
    <property type="entry name" value="LRR_1"/>
    <property type="match status" value="1"/>
</dbReference>
<feature type="region of interest" description="Disordered" evidence="1">
    <location>
        <begin position="332"/>
        <end position="396"/>
    </location>
</feature>
<dbReference type="AlphaFoldDB" id="A0A835FGQ0"/>
<feature type="compositionally biased region" description="Low complexity" evidence="1">
    <location>
        <begin position="236"/>
        <end position="247"/>
    </location>
</feature>
<accession>A0A835FGQ0</accession>
<name>A0A835FGQ0_9POAL</name>
<feature type="region of interest" description="Disordered" evidence="1">
    <location>
        <begin position="72"/>
        <end position="91"/>
    </location>
</feature>
<dbReference type="Proteomes" id="UP000636709">
    <property type="component" value="Unassembled WGS sequence"/>
</dbReference>
<proteinExistence type="predicted"/>
<dbReference type="SUPFAM" id="SSF52058">
    <property type="entry name" value="L domain-like"/>
    <property type="match status" value="1"/>
</dbReference>
<feature type="region of interest" description="Disordered" evidence="1">
    <location>
        <begin position="234"/>
        <end position="253"/>
    </location>
</feature>
<comment type="caution">
    <text evidence="2">The sequence shown here is derived from an EMBL/GenBank/DDBJ whole genome shotgun (WGS) entry which is preliminary data.</text>
</comment>
<dbReference type="PANTHER" id="PTHR48007">
    <property type="entry name" value="LEUCINE-RICH REPEAT RECEPTOR-LIKE PROTEIN KINASE PXC1"/>
    <property type="match status" value="1"/>
</dbReference>
<dbReference type="InterPro" id="IPR032675">
    <property type="entry name" value="LRR_dom_sf"/>
</dbReference>
<feature type="compositionally biased region" description="Basic and acidic residues" evidence="1">
    <location>
        <begin position="384"/>
        <end position="396"/>
    </location>
</feature>
<dbReference type="EMBL" id="JACEFO010000910">
    <property type="protein sequence ID" value="KAF8753173.1"/>
    <property type="molecule type" value="Genomic_DNA"/>
</dbReference>
<dbReference type="InterPro" id="IPR001611">
    <property type="entry name" value="Leu-rich_rpt"/>
</dbReference>
<dbReference type="Gene3D" id="3.80.10.10">
    <property type="entry name" value="Ribonuclease Inhibitor"/>
    <property type="match status" value="1"/>
</dbReference>
<reference evidence="2" key="1">
    <citation type="submission" date="2020-07" db="EMBL/GenBank/DDBJ databases">
        <title>Genome sequence and genetic diversity analysis of an under-domesticated orphan crop, white fonio (Digitaria exilis).</title>
        <authorList>
            <person name="Bennetzen J.L."/>
            <person name="Chen S."/>
            <person name="Ma X."/>
            <person name="Wang X."/>
            <person name="Yssel A.E.J."/>
            <person name="Chaluvadi S.R."/>
            <person name="Johnson M."/>
            <person name="Gangashetty P."/>
            <person name="Hamidou F."/>
            <person name="Sanogo M.D."/>
            <person name="Zwaenepoel A."/>
            <person name="Wallace J."/>
            <person name="Van De Peer Y."/>
            <person name="Van Deynze A."/>
        </authorList>
    </citation>
    <scope>NUCLEOTIDE SEQUENCE</scope>
    <source>
        <tissue evidence="2">Leaves</tissue>
    </source>
</reference>
<keyword evidence="3" id="KW-1185">Reference proteome</keyword>
<evidence type="ECO:0000256" key="1">
    <source>
        <dbReference type="SAM" id="MobiDB-lite"/>
    </source>
</evidence>
<gene>
    <name evidence="2" type="ORF">HU200_011833</name>
</gene>
<dbReference type="PANTHER" id="PTHR48007:SF32">
    <property type="entry name" value="KINASE-LIKE PROTEIN TMKL1-RELATED"/>
    <property type="match status" value="1"/>
</dbReference>
<sequence>MRGYISAVGTCSGNHEFHSFLPPITSINLLLFAVADKRKRRRRRESSCYFVPCCLHFLPASSILPLHSQKSRAELNTPPPQHKKKNAPPHPPQCLGHPQLLLASPFFSSDAALLLAKLKPALQGSSEDKNAQLATWNASTPLCLWRGLCWSTARPLRCDTAGARANLSLAGDPTIRLPAAALAGTLPPEVGAFSALASLYLGANSLTGAVPLELGNAPALTALDLSRNRLSGALPASRSSASTATRSRGARRPQHHALNLSYNSFSSQLPAAFATTSPDSFVGNACGNVAVHRLLVPPAELLSMRRCSARTDVYAFGILLLELLMGPRARQVGGEGGGPGAGGDAAGRGAAQEQPSGGRDAAGAQAGHGLLRLGARPTMPEVVRQLEDIRPRHPRS</sequence>
<feature type="compositionally biased region" description="Gly residues" evidence="1">
    <location>
        <begin position="333"/>
        <end position="346"/>
    </location>
</feature>
<dbReference type="InterPro" id="IPR046959">
    <property type="entry name" value="PRK1-6/SRF4-like"/>
</dbReference>
<organism evidence="2 3">
    <name type="scientific">Digitaria exilis</name>
    <dbReference type="NCBI Taxonomy" id="1010633"/>
    <lineage>
        <taxon>Eukaryota</taxon>
        <taxon>Viridiplantae</taxon>
        <taxon>Streptophyta</taxon>
        <taxon>Embryophyta</taxon>
        <taxon>Tracheophyta</taxon>
        <taxon>Spermatophyta</taxon>
        <taxon>Magnoliopsida</taxon>
        <taxon>Liliopsida</taxon>
        <taxon>Poales</taxon>
        <taxon>Poaceae</taxon>
        <taxon>PACMAD clade</taxon>
        <taxon>Panicoideae</taxon>
        <taxon>Panicodae</taxon>
        <taxon>Paniceae</taxon>
        <taxon>Anthephorinae</taxon>
        <taxon>Digitaria</taxon>
    </lineage>
</organism>
<evidence type="ECO:0000313" key="3">
    <source>
        <dbReference type="Proteomes" id="UP000636709"/>
    </source>
</evidence>
<evidence type="ECO:0000313" key="2">
    <source>
        <dbReference type="EMBL" id="KAF8753173.1"/>
    </source>
</evidence>
<dbReference type="OrthoDB" id="1890790at2759"/>